<sequence length="223" mass="24437">MLKHLAYAMVAFALAVTPVLAAAGDGTATYDLLFKEGTLDDVPMDHILLYERSVTNTLLPEAGPRDTGELELSFEETTPPEAALRFLRDGKHRNLGVFPMSVGNPIIMYFVETTVRDMAESAGGSPFYIRNRVKEALITPTEVQTGEAIYQGKTVQTQIVTLHPFAEDPNRDRMQGFGDLALTVTMSDEVPGWYQKLEATATGSDGPVYSSVMAFDKLEEAPQ</sequence>
<name>A0A2G8RIE7_9RHOB</name>
<keyword evidence="3" id="KW-1185">Reference proteome</keyword>
<dbReference type="RefSeq" id="WP_245875565.1">
    <property type="nucleotide sequence ID" value="NZ_AWWI01000042.1"/>
</dbReference>
<evidence type="ECO:0000313" key="3">
    <source>
        <dbReference type="Proteomes" id="UP000231259"/>
    </source>
</evidence>
<protein>
    <submittedName>
        <fullName evidence="2">Uncharacterized protein</fullName>
    </submittedName>
</protein>
<evidence type="ECO:0000313" key="2">
    <source>
        <dbReference type="EMBL" id="PIL21282.1"/>
    </source>
</evidence>
<feature type="signal peptide" evidence="1">
    <location>
        <begin position="1"/>
        <end position="21"/>
    </location>
</feature>
<reference evidence="2 3" key="1">
    <citation type="submission" date="2013-09" db="EMBL/GenBank/DDBJ databases">
        <title>Genome sequencing of Phaeobacter antarcticus sp. nov. SM1211.</title>
        <authorList>
            <person name="Zhang X.-Y."/>
            <person name="Liu C."/>
            <person name="Chen X.-L."/>
            <person name="Xie B.-B."/>
            <person name="Qin Q.-L."/>
            <person name="Rong J.-C."/>
            <person name="Zhang Y.-Z."/>
        </authorList>
    </citation>
    <scope>NUCLEOTIDE SEQUENCE [LARGE SCALE GENOMIC DNA]</scope>
    <source>
        <strain evidence="2 3">SM1211</strain>
    </source>
</reference>
<organism evidence="2 3">
    <name type="scientific">Puniceibacterium antarcticum</name>
    <dbReference type="NCBI Taxonomy" id="1206336"/>
    <lineage>
        <taxon>Bacteria</taxon>
        <taxon>Pseudomonadati</taxon>
        <taxon>Pseudomonadota</taxon>
        <taxon>Alphaproteobacteria</taxon>
        <taxon>Rhodobacterales</taxon>
        <taxon>Paracoccaceae</taxon>
        <taxon>Puniceibacterium</taxon>
    </lineage>
</organism>
<comment type="caution">
    <text evidence="2">The sequence shown here is derived from an EMBL/GenBank/DDBJ whole genome shotgun (WGS) entry which is preliminary data.</text>
</comment>
<accession>A0A2G8RIE7</accession>
<dbReference type="Proteomes" id="UP000231259">
    <property type="component" value="Unassembled WGS sequence"/>
</dbReference>
<gene>
    <name evidence="2" type="ORF">P775_04660</name>
</gene>
<keyword evidence="1" id="KW-0732">Signal</keyword>
<dbReference type="AlphaFoldDB" id="A0A2G8RIE7"/>
<evidence type="ECO:0000256" key="1">
    <source>
        <dbReference type="SAM" id="SignalP"/>
    </source>
</evidence>
<dbReference type="EMBL" id="AWWI01000042">
    <property type="protein sequence ID" value="PIL21282.1"/>
    <property type="molecule type" value="Genomic_DNA"/>
</dbReference>
<proteinExistence type="predicted"/>
<feature type="chain" id="PRO_5013546730" evidence="1">
    <location>
        <begin position="22"/>
        <end position="223"/>
    </location>
</feature>